<evidence type="ECO:0000313" key="2">
    <source>
        <dbReference type="Proteomes" id="UP000579250"/>
    </source>
</evidence>
<accession>A0A846Z6W2</accession>
<dbReference type="AlphaFoldDB" id="A0A846Z6W2"/>
<name>A0A846Z6W2_9ACTN</name>
<reference evidence="1 2" key="1">
    <citation type="submission" date="2020-04" db="EMBL/GenBank/DDBJ databases">
        <title>MicrobeNet Type strains.</title>
        <authorList>
            <person name="Nicholson A.C."/>
        </authorList>
    </citation>
    <scope>NUCLEOTIDE SEQUENCE [LARGE SCALE GENOMIC DNA]</scope>
    <source>
        <strain evidence="1 2">ATCC BAA-277</strain>
    </source>
</reference>
<dbReference type="Proteomes" id="UP000579250">
    <property type="component" value="Unassembled WGS sequence"/>
</dbReference>
<evidence type="ECO:0000313" key="1">
    <source>
        <dbReference type="EMBL" id="NKZ06982.1"/>
    </source>
</evidence>
<dbReference type="RefSeq" id="WP_067637575.1">
    <property type="nucleotide sequence ID" value="NZ_JAAXPI010000045.1"/>
</dbReference>
<sequence>MALLRTAGIALAATGIAHFAAPKVFEPISQLAFPQDTETWIKRNGATELALGVALAVDRTRKAGLAGTAVYAAWLGARAAANRRSA</sequence>
<protein>
    <recommendedName>
        <fullName evidence="3">DoxX family membrane protein</fullName>
    </recommendedName>
</protein>
<proteinExistence type="predicted"/>
<gene>
    <name evidence="1" type="ORF">HGB48_25050</name>
</gene>
<organism evidence="1 2">
    <name type="scientific">Actinomadura latina</name>
    <dbReference type="NCBI Taxonomy" id="163603"/>
    <lineage>
        <taxon>Bacteria</taxon>
        <taxon>Bacillati</taxon>
        <taxon>Actinomycetota</taxon>
        <taxon>Actinomycetes</taxon>
        <taxon>Streptosporangiales</taxon>
        <taxon>Thermomonosporaceae</taxon>
        <taxon>Actinomadura</taxon>
    </lineage>
</organism>
<keyword evidence="2" id="KW-1185">Reference proteome</keyword>
<comment type="caution">
    <text evidence="1">The sequence shown here is derived from an EMBL/GenBank/DDBJ whole genome shotgun (WGS) entry which is preliminary data.</text>
</comment>
<evidence type="ECO:0008006" key="3">
    <source>
        <dbReference type="Google" id="ProtNLM"/>
    </source>
</evidence>
<dbReference type="EMBL" id="JAAXPI010000045">
    <property type="protein sequence ID" value="NKZ06982.1"/>
    <property type="molecule type" value="Genomic_DNA"/>
</dbReference>